<sequence length="298" mass="33642">MESTITIDMKSFLFSINLISDYQFGFRQGHSNMDMLLLLTQQWMEALNIRHTIRDLSLSLDISHAFDTVVWHPVLVSNLSSYGIQGQLHTWLNDFLHSHSQRVALNGIFSSPLLVKAGVSHGSVLSLVLFLIFINDLSKSLESLLYLSADEFTLCTDTPHPSDRQAAASSLSSDLDKDHKMAKHLTMSFTPAKYHTLTIPLRKERLANFPMHFINKPLDMSNFSHSNSWDSLSAMIFIGQTTFQSWLQSQPPNGHPPSYKALPWYTETPIQLQDLHSQLDGGLLPTLGWLRFLTPCSA</sequence>
<evidence type="ECO:0000313" key="3">
    <source>
        <dbReference type="Proteomes" id="UP000694388"/>
    </source>
</evidence>
<dbReference type="AlphaFoldDB" id="A0A8C4WQT9"/>
<dbReference type="GeneTree" id="ENSGT01060000248530"/>
<reference evidence="2" key="2">
    <citation type="submission" date="2025-09" db="UniProtKB">
        <authorList>
            <consortium name="Ensembl"/>
        </authorList>
    </citation>
    <scope>IDENTIFICATION</scope>
</reference>
<dbReference type="PANTHER" id="PTHR33332">
    <property type="entry name" value="REVERSE TRANSCRIPTASE DOMAIN-CONTAINING PROTEIN"/>
    <property type="match status" value="1"/>
</dbReference>
<dbReference type="Proteomes" id="UP000694388">
    <property type="component" value="Unplaced"/>
</dbReference>
<dbReference type="InterPro" id="IPR000477">
    <property type="entry name" value="RT_dom"/>
</dbReference>
<dbReference type="Pfam" id="PF00078">
    <property type="entry name" value="RVT_1"/>
    <property type="match status" value="1"/>
</dbReference>
<dbReference type="Ensembl" id="ENSEBUT00000009435.1">
    <property type="protein sequence ID" value="ENSEBUP00000008921.1"/>
    <property type="gene ID" value="ENSEBUG00000005769.1"/>
</dbReference>
<feature type="domain" description="Reverse transcriptase" evidence="1">
    <location>
        <begin position="10"/>
        <end position="198"/>
    </location>
</feature>
<organism evidence="2 3">
    <name type="scientific">Eptatretus burgeri</name>
    <name type="common">Inshore hagfish</name>
    <dbReference type="NCBI Taxonomy" id="7764"/>
    <lineage>
        <taxon>Eukaryota</taxon>
        <taxon>Metazoa</taxon>
        <taxon>Chordata</taxon>
        <taxon>Craniata</taxon>
        <taxon>Vertebrata</taxon>
        <taxon>Cyclostomata</taxon>
        <taxon>Myxini</taxon>
        <taxon>Myxiniformes</taxon>
        <taxon>Myxinidae</taxon>
        <taxon>Eptatretinae</taxon>
        <taxon>Eptatretus</taxon>
    </lineage>
</organism>
<protein>
    <recommendedName>
        <fullName evidence="1">Reverse transcriptase domain-containing protein</fullName>
    </recommendedName>
</protein>
<keyword evidence="3" id="KW-1185">Reference proteome</keyword>
<evidence type="ECO:0000313" key="2">
    <source>
        <dbReference type="Ensembl" id="ENSEBUP00000008921.1"/>
    </source>
</evidence>
<evidence type="ECO:0000259" key="1">
    <source>
        <dbReference type="Pfam" id="PF00078"/>
    </source>
</evidence>
<proteinExistence type="predicted"/>
<reference evidence="2" key="1">
    <citation type="submission" date="2025-08" db="UniProtKB">
        <authorList>
            <consortium name="Ensembl"/>
        </authorList>
    </citation>
    <scope>IDENTIFICATION</scope>
</reference>
<name>A0A8C4WQT9_EPTBU</name>
<accession>A0A8C4WQT9</accession>